<dbReference type="Gene3D" id="1.20.120.1900">
    <property type="entry name" value="Gamma-tubulin complex, C-terminal domain"/>
    <property type="match status" value="2"/>
</dbReference>
<dbReference type="GO" id="GO:0051011">
    <property type="term" value="F:microtubule minus-end binding"/>
    <property type="evidence" value="ECO:0007669"/>
    <property type="project" value="TreeGrafter"/>
</dbReference>
<dbReference type="GO" id="GO:0031122">
    <property type="term" value="P:cytoplasmic microtubule organization"/>
    <property type="evidence" value="ECO:0007669"/>
    <property type="project" value="TreeGrafter"/>
</dbReference>
<dbReference type="GO" id="GO:0007020">
    <property type="term" value="P:microtubule nucleation"/>
    <property type="evidence" value="ECO:0007669"/>
    <property type="project" value="InterPro"/>
</dbReference>
<feature type="domain" description="Gamma tubulin complex component C-terminal" evidence="7">
    <location>
        <begin position="1073"/>
        <end position="1232"/>
    </location>
</feature>
<dbReference type="Gramene" id="OMERI02G18590.1">
    <property type="protein sequence ID" value="OMERI02G18590.1"/>
    <property type="gene ID" value="OMERI02G18590"/>
</dbReference>
<reference evidence="9" key="2">
    <citation type="submission" date="2018-05" db="EMBL/GenBank/DDBJ databases">
        <title>OmerRS3 (Oryza meridionalis Reference Sequence Version 3).</title>
        <authorList>
            <person name="Zhang J."/>
            <person name="Kudrna D."/>
            <person name="Lee S."/>
            <person name="Talag J."/>
            <person name="Welchert J."/>
            <person name="Wing R.A."/>
        </authorList>
    </citation>
    <scope>NUCLEOTIDE SEQUENCE [LARGE SCALE GENOMIC DNA]</scope>
    <source>
        <strain evidence="9">cv. OR44</strain>
    </source>
</reference>
<dbReference type="STRING" id="40149.A0A0E0CLA6"/>
<keyword evidence="10" id="KW-1185">Reference proteome</keyword>
<dbReference type="InterPro" id="IPR040457">
    <property type="entry name" value="GCP_C"/>
</dbReference>
<keyword evidence="5" id="KW-0206">Cytoskeleton</keyword>
<dbReference type="Proteomes" id="UP000008021">
    <property type="component" value="Chromosome 2"/>
</dbReference>
<sequence>MSGTTPLNPSSASTPREFSRPPPARAAADLHFASRALPSPCGVKEREISRLVVSSAPRAKTSRGCRSPSGEQSRERGGDPGSRVDPPMVLPQQNAGLMEADGSASFIRKLQLSVSDGLPHAAPVPELSTQEHELVKSVFEVLQGFDTVLLYWDKTVPGYCEKAGIYVSHLSQTSLRAVLRPFLFAATCLKQVELFVGRVRSCGHGTPTLSAFASSVDSWLMRLRKAALKEEEQLFLSVDRTITLLGLTDSMSSLCSGAEHLYQVVQGAVPDAFWNSGAQMASSEVAVHAVNHLFKKLNEVCLVEDSECLDSWLYDGILDDPYEEMFFYANKAVTIDQPAFWEMSYMLRVRGSRTDSSSTLADNESIRKKELINQEATAAAALLKSSNQGCADILCPVFLKDTARAILSAGKSFQLVQHVQETHRIQTREVIHEFNVDQHGNYISQQKFRPDTSSIRIQDKREDIIEESAGQFGNNACKMGFLTLSESFLIRLSGLLENGDHVDDYLRKLCADNAPVNNTIVHSKSNAQETEEVCGENSSEKTWLKLLRDATSGRDYDGMEKTLAKNAVMRDPTFVPGDHQDVSSTAVESHFNLSCYENPGITACQEILERNKNSWSDLNISKSFHLPPLNDENIRKSIFGDRDSSGTSPGDTLSTTYFPRLDGTDYKFGFQFDDSEYIRQEDDRRTLESLYTFPTLLPCVNENVPLSEILPLQKDSTLASRALKFIQSMSLRDPLQPVGIIQECLSKCIKRQVDHIGKQILSKLMGDWRLMDELFVLRAIYLLGSGDMLQQFLVTIFDKLDKGSPWDDDFELNTLLQESIRNSADKMLLTAPDSLVVSLAKHDTRNDEETTSISRKGRAQGFGIEALDVLNVTYKVSWPLDLIVNTEALKKYNQVMAFLLKVKRAKFILDETRKWMWKGGGSTTHNFKQHLIVEQKLLHFVDAFHQYVMDRVYHSAWTELCDGMASATTLDEVMEVHEAYLSSIQRQCFVASDKLWALIASRVKTILGLALDFHNIEQTLGTGGTAPAVKARCEMEVDRIEKQFDECVVFLLRILSFKLNVGHFPHLADLDGGSTTHNFKQHLIVEQKLLHFVDAFHQYVMDRVYHSAWTELCDGMASATTLDEVMEVHEAYLSSIQRQCFVASDKLWALIASRVKTILGLALDFHNIEQTLGTGGTAPAVKARCEMEVDRIEKQFDECVVFLLRILSFKLNVGHFPHLADLVTRINYNHYYMSDSGSFSATPGSRPR</sequence>
<feature type="domain" description="Gamma tubulin complex component C-terminal" evidence="7">
    <location>
        <begin position="770"/>
        <end position="1057"/>
    </location>
</feature>
<dbReference type="AlphaFoldDB" id="A0A0E0CLA6"/>
<reference evidence="9" key="1">
    <citation type="submission" date="2015-04" db="UniProtKB">
        <authorList>
            <consortium name="EnsemblPlants"/>
        </authorList>
    </citation>
    <scope>IDENTIFICATION</scope>
</reference>
<evidence type="ECO:0000256" key="1">
    <source>
        <dbReference type="ARBA" id="ARBA00004245"/>
    </source>
</evidence>
<feature type="compositionally biased region" description="Polar residues" evidence="6">
    <location>
        <begin position="1"/>
        <end position="16"/>
    </location>
</feature>
<protein>
    <recommendedName>
        <fullName evidence="11">Gamma-tubulin complex component</fullName>
    </recommendedName>
</protein>
<dbReference type="EnsemblPlants" id="OMERI02G18590.1">
    <property type="protein sequence ID" value="OMERI02G18590.1"/>
    <property type="gene ID" value="OMERI02G18590"/>
</dbReference>
<evidence type="ECO:0000259" key="7">
    <source>
        <dbReference type="Pfam" id="PF04130"/>
    </source>
</evidence>
<evidence type="ECO:0000256" key="2">
    <source>
        <dbReference type="ARBA" id="ARBA00010337"/>
    </source>
</evidence>
<dbReference type="FunFam" id="1.20.120.1900:FF:000008">
    <property type="entry name" value="Gamma-tubulin complex component"/>
    <property type="match status" value="1"/>
</dbReference>
<dbReference type="eggNOG" id="KOG4344">
    <property type="taxonomic scope" value="Eukaryota"/>
</dbReference>
<comment type="subcellular location">
    <subcellularLocation>
        <location evidence="1">Cytoplasm</location>
        <location evidence="1">Cytoskeleton</location>
    </subcellularLocation>
</comment>
<keyword evidence="3" id="KW-0963">Cytoplasm</keyword>
<name>A0A0E0CLA6_9ORYZ</name>
<evidence type="ECO:0000256" key="5">
    <source>
        <dbReference type="ARBA" id="ARBA00023212"/>
    </source>
</evidence>
<dbReference type="Pfam" id="PF04130">
    <property type="entry name" value="GCP_C_terminal"/>
    <property type="match status" value="2"/>
</dbReference>
<dbReference type="InterPro" id="IPR042241">
    <property type="entry name" value="GCP_C_sf"/>
</dbReference>
<feature type="region of interest" description="Disordered" evidence="6">
    <location>
        <begin position="1"/>
        <end position="27"/>
    </location>
</feature>
<dbReference type="GO" id="GO:0051321">
    <property type="term" value="P:meiotic cell cycle"/>
    <property type="evidence" value="ECO:0007669"/>
    <property type="project" value="TreeGrafter"/>
</dbReference>
<dbReference type="GO" id="GO:0000278">
    <property type="term" value="P:mitotic cell cycle"/>
    <property type="evidence" value="ECO:0007669"/>
    <property type="project" value="TreeGrafter"/>
</dbReference>
<dbReference type="GO" id="GO:0005874">
    <property type="term" value="C:microtubule"/>
    <property type="evidence" value="ECO:0007669"/>
    <property type="project" value="UniProtKB-KW"/>
</dbReference>
<evidence type="ECO:0000256" key="4">
    <source>
        <dbReference type="ARBA" id="ARBA00022701"/>
    </source>
</evidence>
<evidence type="ECO:0008006" key="11">
    <source>
        <dbReference type="Google" id="ProtNLM"/>
    </source>
</evidence>
<evidence type="ECO:0000256" key="3">
    <source>
        <dbReference type="ARBA" id="ARBA00022490"/>
    </source>
</evidence>
<keyword evidence="4" id="KW-0493">Microtubule</keyword>
<dbReference type="InterPro" id="IPR007259">
    <property type="entry name" value="GCP"/>
</dbReference>
<dbReference type="PANTHER" id="PTHR19302">
    <property type="entry name" value="GAMMA TUBULIN COMPLEX PROTEIN"/>
    <property type="match status" value="1"/>
</dbReference>
<evidence type="ECO:0000256" key="6">
    <source>
        <dbReference type="SAM" id="MobiDB-lite"/>
    </source>
</evidence>
<dbReference type="GO" id="GO:0000930">
    <property type="term" value="C:gamma-tubulin complex"/>
    <property type="evidence" value="ECO:0007669"/>
    <property type="project" value="TreeGrafter"/>
</dbReference>
<dbReference type="GO" id="GO:0043015">
    <property type="term" value="F:gamma-tubulin binding"/>
    <property type="evidence" value="ECO:0007669"/>
    <property type="project" value="InterPro"/>
</dbReference>
<dbReference type="GO" id="GO:0051225">
    <property type="term" value="P:spindle assembly"/>
    <property type="evidence" value="ECO:0007669"/>
    <property type="project" value="TreeGrafter"/>
</dbReference>
<proteinExistence type="inferred from homology"/>
<feature type="domain" description="Gamma tubulin complex component protein N-terminal" evidence="8">
    <location>
        <begin position="136"/>
        <end position="433"/>
    </location>
</feature>
<dbReference type="Pfam" id="PF17681">
    <property type="entry name" value="GCP_N_terminal"/>
    <property type="match status" value="1"/>
</dbReference>
<dbReference type="PANTHER" id="PTHR19302:SF33">
    <property type="entry name" value="GAMMA-TUBULIN COMPLEX COMPONENT 5"/>
    <property type="match status" value="1"/>
</dbReference>
<organism evidence="9">
    <name type="scientific">Oryza meridionalis</name>
    <dbReference type="NCBI Taxonomy" id="40149"/>
    <lineage>
        <taxon>Eukaryota</taxon>
        <taxon>Viridiplantae</taxon>
        <taxon>Streptophyta</taxon>
        <taxon>Embryophyta</taxon>
        <taxon>Tracheophyta</taxon>
        <taxon>Spermatophyta</taxon>
        <taxon>Magnoliopsida</taxon>
        <taxon>Liliopsida</taxon>
        <taxon>Poales</taxon>
        <taxon>Poaceae</taxon>
        <taxon>BOP clade</taxon>
        <taxon>Oryzoideae</taxon>
        <taxon>Oryzeae</taxon>
        <taxon>Oryzinae</taxon>
        <taxon>Oryza</taxon>
    </lineage>
</organism>
<evidence type="ECO:0000313" key="9">
    <source>
        <dbReference type="EnsemblPlants" id="OMERI02G18590.1"/>
    </source>
</evidence>
<feature type="region of interest" description="Disordered" evidence="6">
    <location>
        <begin position="51"/>
        <end position="88"/>
    </location>
</feature>
<accession>A0A0E0CLA6</accession>
<evidence type="ECO:0000259" key="8">
    <source>
        <dbReference type="Pfam" id="PF17681"/>
    </source>
</evidence>
<comment type="similarity">
    <text evidence="2">Belongs to the TUBGCP family.</text>
</comment>
<dbReference type="InterPro" id="IPR041470">
    <property type="entry name" value="GCP_N"/>
</dbReference>
<evidence type="ECO:0000313" key="10">
    <source>
        <dbReference type="Proteomes" id="UP000008021"/>
    </source>
</evidence>
<dbReference type="GO" id="GO:0000922">
    <property type="term" value="C:spindle pole"/>
    <property type="evidence" value="ECO:0007669"/>
    <property type="project" value="InterPro"/>
</dbReference>